<dbReference type="Pfam" id="PF08241">
    <property type="entry name" value="Methyltransf_11"/>
    <property type="match status" value="1"/>
</dbReference>
<sequence length="260" mass="26953">MAEALWTGVARAYAQSFAGLTAGGIPTLVAGLPPGGRLLDVGCGTGALVRAARDGGTEAVAVDLDPDMAALAASRLGTDVTVAGLPDLPFADDGFDTVVASFVLNHVEDPRSGSRELVRVAAPGGSVRATVWTSAPTVHGALFREVMEASGAVEPVIPRLPEHLDFERSLDGLGQLFAAAGAPVVEARMVDWDWRVSPDDFWAGVTGGVGNTGVVWAAQDPDTQVRMREELDRLAAPLLEDGVLVFGASAAYVEARVPRS</sequence>
<dbReference type="GO" id="GO:0032259">
    <property type="term" value="P:methylation"/>
    <property type="evidence" value="ECO:0007669"/>
    <property type="project" value="UniProtKB-KW"/>
</dbReference>
<accession>A0ABX4QVD2</accession>
<dbReference type="RefSeq" id="WP_091200571.1">
    <property type="nucleotide sequence ID" value="NZ_FOKC01000010.1"/>
</dbReference>
<reference evidence="2 3" key="1">
    <citation type="submission" date="2017-12" db="EMBL/GenBank/DDBJ databases">
        <title>Pharmacopeia of the Arctic Ocean.</title>
        <authorList>
            <person name="Collins E."/>
            <person name="Ducluzeau A.-L."/>
        </authorList>
    </citation>
    <scope>NUCLEOTIDE SEQUENCE [LARGE SCALE GENOMIC DNA]</scope>
    <source>
        <strain evidence="2 3">DSM 23325</strain>
    </source>
</reference>
<evidence type="ECO:0000313" key="2">
    <source>
        <dbReference type="EMBL" id="PKH39529.1"/>
    </source>
</evidence>
<dbReference type="Gene3D" id="3.40.50.150">
    <property type="entry name" value="Vaccinia Virus protein VP39"/>
    <property type="match status" value="1"/>
</dbReference>
<dbReference type="PANTHER" id="PTHR43591">
    <property type="entry name" value="METHYLTRANSFERASE"/>
    <property type="match status" value="1"/>
</dbReference>
<feature type="domain" description="Methyltransferase type 11" evidence="1">
    <location>
        <begin position="39"/>
        <end position="127"/>
    </location>
</feature>
<dbReference type="Proteomes" id="UP000233565">
    <property type="component" value="Unassembled WGS sequence"/>
</dbReference>
<organism evidence="2 3">
    <name type="scientific">Nocardioides alpinus</name>
    <dbReference type="NCBI Taxonomy" id="748909"/>
    <lineage>
        <taxon>Bacteria</taxon>
        <taxon>Bacillati</taxon>
        <taxon>Actinomycetota</taxon>
        <taxon>Actinomycetes</taxon>
        <taxon>Propionibacteriales</taxon>
        <taxon>Nocardioidaceae</taxon>
        <taxon>Nocardioides</taxon>
    </lineage>
</organism>
<name>A0ABX4QVD2_9ACTN</name>
<comment type="caution">
    <text evidence="2">The sequence shown here is derived from an EMBL/GenBank/DDBJ whole genome shotgun (WGS) entry which is preliminary data.</text>
</comment>
<dbReference type="EMBL" id="PJBV01000023">
    <property type="protein sequence ID" value="PKH39529.1"/>
    <property type="molecule type" value="Genomic_DNA"/>
</dbReference>
<protein>
    <submittedName>
        <fullName evidence="2">Class I SAM-dependent methyltransferase</fullName>
    </submittedName>
</protein>
<evidence type="ECO:0000313" key="3">
    <source>
        <dbReference type="Proteomes" id="UP000233565"/>
    </source>
</evidence>
<dbReference type="CDD" id="cd02440">
    <property type="entry name" value="AdoMet_MTases"/>
    <property type="match status" value="1"/>
</dbReference>
<gene>
    <name evidence="2" type="ORF">CXG46_14040</name>
</gene>
<dbReference type="InterPro" id="IPR013216">
    <property type="entry name" value="Methyltransf_11"/>
</dbReference>
<keyword evidence="3" id="KW-1185">Reference proteome</keyword>
<dbReference type="SUPFAM" id="SSF53335">
    <property type="entry name" value="S-adenosyl-L-methionine-dependent methyltransferases"/>
    <property type="match status" value="1"/>
</dbReference>
<keyword evidence="2" id="KW-0489">Methyltransferase</keyword>
<keyword evidence="2" id="KW-0808">Transferase</keyword>
<proteinExistence type="predicted"/>
<dbReference type="InterPro" id="IPR029063">
    <property type="entry name" value="SAM-dependent_MTases_sf"/>
</dbReference>
<dbReference type="GO" id="GO:0008168">
    <property type="term" value="F:methyltransferase activity"/>
    <property type="evidence" value="ECO:0007669"/>
    <property type="project" value="UniProtKB-KW"/>
</dbReference>
<evidence type="ECO:0000259" key="1">
    <source>
        <dbReference type="Pfam" id="PF08241"/>
    </source>
</evidence>